<protein>
    <submittedName>
        <fullName evidence="1">Uncharacterized protein</fullName>
    </submittedName>
</protein>
<gene>
    <name evidence="1" type="ORF">BN9_117440</name>
</gene>
<evidence type="ECO:0000313" key="1">
    <source>
        <dbReference type="EMBL" id="CCI10797.1"/>
    </source>
</evidence>
<accession>A0A024FV32</accession>
<sequence>MEEVVMCLRCFMFFLFVDYIIQDMWTVIIEPLCVPHHEMRHHVNSTHLIFYFTTVSGPRSIPRSTQNYATIIGQDTAVRCCYRKSVNPKKHHLMSRSVVQAGSNVSKTSITAHCLFDSRICNLEILNRGQLIYRILTK</sequence>
<reference evidence="1 2" key="1">
    <citation type="submission" date="2012-05" db="EMBL/GenBank/DDBJ databases">
        <title>Recombination and specialization in a pathogen metapopulation.</title>
        <authorList>
            <person name="Gardiner A."/>
            <person name="Kemen E."/>
            <person name="Schultz-Larsen T."/>
            <person name="MacLean D."/>
            <person name="Van Oosterhout C."/>
            <person name="Jones J.D.G."/>
        </authorList>
    </citation>
    <scope>NUCLEOTIDE SEQUENCE [LARGE SCALE GENOMIC DNA]</scope>
    <source>
        <strain evidence="1 2">Ac Nc2</strain>
    </source>
</reference>
<evidence type="ECO:0000313" key="2">
    <source>
        <dbReference type="Proteomes" id="UP000053237"/>
    </source>
</evidence>
<keyword evidence="2" id="KW-1185">Reference proteome</keyword>
<dbReference type="Proteomes" id="UP000053237">
    <property type="component" value="Unassembled WGS sequence"/>
</dbReference>
<organism evidence="1 2">
    <name type="scientific">Albugo candida</name>
    <dbReference type="NCBI Taxonomy" id="65357"/>
    <lineage>
        <taxon>Eukaryota</taxon>
        <taxon>Sar</taxon>
        <taxon>Stramenopiles</taxon>
        <taxon>Oomycota</taxon>
        <taxon>Peronosporomycetes</taxon>
        <taxon>Albuginales</taxon>
        <taxon>Albuginaceae</taxon>
        <taxon>Albugo</taxon>
    </lineage>
</organism>
<comment type="caution">
    <text evidence="1">The sequence shown here is derived from an EMBL/GenBank/DDBJ whole genome shotgun (WGS) entry which is preliminary data.</text>
</comment>
<dbReference type="AlphaFoldDB" id="A0A024FV32"/>
<proteinExistence type="predicted"/>
<dbReference type="InParanoid" id="A0A024FV32"/>
<name>A0A024FV32_9STRA</name>
<dbReference type="EMBL" id="CAIX01000411">
    <property type="protein sequence ID" value="CCI10797.1"/>
    <property type="molecule type" value="Genomic_DNA"/>
</dbReference>